<name>A0A8W7PAA7_ANOCL</name>
<evidence type="ECO:0000256" key="1">
    <source>
        <dbReference type="SAM" id="MobiDB-lite"/>
    </source>
</evidence>
<feature type="compositionally biased region" description="Basic and acidic residues" evidence="1">
    <location>
        <begin position="100"/>
        <end position="109"/>
    </location>
</feature>
<sequence length="160" mass="16673">MATALAVATNAARTANCETKSNIVAEDEGLTKDGLAVGWVSVRSVRGSNLGDGGVGQRGSVLGNWGDSLDGQRLTVDDGVESVDGVSVVLNSTTGAIGLDQRRRQEEQRPWPQQVSSQRSVVGSQRSVVGSERSMVSSQRRGMDGDGAGDGHDGIEYGEL</sequence>
<evidence type="ECO:0000313" key="2">
    <source>
        <dbReference type="EnsemblMetazoa" id="ACOM028331-PA.1"/>
    </source>
</evidence>
<dbReference type="Proteomes" id="UP000075882">
    <property type="component" value="Unassembled WGS sequence"/>
</dbReference>
<protein>
    <submittedName>
        <fullName evidence="2">Uncharacterized protein</fullName>
    </submittedName>
</protein>
<organism evidence="2">
    <name type="scientific">Anopheles coluzzii</name>
    <name type="common">African malaria mosquito</name>
    <dbReference type="NCBI Taxonomy" id="1518534"/>
    <lineage>
        <taxon>Eukaryota</taxon>
        <taxon>Metazoa</taxon>
        <taxon>Ecdysozoa</taxon>
        <taxon>Arthropoda</taxon>
        <taxon>Hexapoda</taxon>
        <taxon>Insecta</taxon>
        <taxon>Pterygota</taxon>
        <taxon>Neoptera</taxon>
        <taxon>Endopterygota</taxon>
        <taxon>Diptera</taxon>
        <taxon>Nematocera</taxon>
        <taxon>Culicoidea</taxon>
        <taxon>Culicidae</taxon>
        <taxon>Anophelinae</taxon>
        <taxon>Anopheles</taxon>
    </lineage>
</organism>
<reference evidence="2" key="1">
    <citation type="submission" date="2022-08" db="UniProtKB">
        <authorList>
            <consortium name="EnsemblMetazoa"/>
        </authorList>
    </citation>
    <scope>IDENTIFICATION</scope>
</reference>
<proteinExistence type="predicted"/>
<dbReference type="EnsemblMetazoa" id="ACOM028331-RA">
    <property type="protein sequence ID" value="ACOM028331-PA.1"/>
    <property type="gene ID" value="ACOM028331"/>
</dbReference>
<feature type="compositionally biased region" description="Basic and acidic residues" evidence="1">
    <location>
        <begin position="141"/>
        <end position="160"/>
    </location>
</feature>
<feature type="compositionally biased region" description="Low complexity" evidence="1">
    <location>
        <begin position="110"/>
        <end position="131"/>
    </location>
</feature>
<dbReference type="AlphaFoldDB" id="A0A8W7PAA7"/>
<accession>A0A8W7PAA7</accession>
<feature type="region of interest" description="Disordered" evidence="1">
    <location>
        <begin position="96"/>
        <end position="160"/>
    </location>
</feature>